<dbReference type="STRING" id="610380.E2B2I4"/>
<dbReference type="InterPro" id="IPR031734">
    <property type="entry name" value="MBF2"/>
</dbReference>
<sequence length="149" mass="16347">MRFLLIAVLCLSIAVCTLANDFELGKRQPGDYRVINRRNIVKPGVPFLVIKARIGMRCPDNETFTYIKISSINGKEVGFQLLEGDVGTQIIKVMVSGKEKGVGLLLNAEGYCISNTITSEALTATESNAKVDNDIASYDIAKNNVNYTR</sequence>
<dbReference type="PhylomeDB" id="E2B2I4"/>
<keyword evidence="1" id="KW-0732">Signal</keyword>
<keyword evidence="3" id="KW-1185">Reference proteome</keyword>
<dbReference type="Proteomes" id="UP000008237">
    <property type="component" value="Unassembled WGS sequence"/>
</dbReference>
<protein>
    <recommendedName>
        <fullName evidence="4">Salivary secreted protein</fullName>
    </recommendedName>
</protein>
<dbReference type="EMBL" id="GL445145">
    <property type="protein sequence ID" value="EFN90099.1"/>
    <property type="molecule type" value="Genomic_DNA"/>
</dbReference>
<dbReference type="AlphaFoldDB" id="E2B2I4"/>
<evidence type="ECO:0000313" key="3">
    <source>
        <dbReference type="Proteomes" id="UP000008237"/>
    </source>
</evidence>
<dbReference type="OrthoDB" id="7617138at2759"/>
<feature type="chain" id="PRO_5003157539" description="Salivary secreted protein" evidence="1">
    <location>
        <begin position="20"/>
        <end position="149"/>
    </location>
</feature>
<feature type="signal peptide" evidence="1">
    <location>
        <begin position="1"/>
        <end position="19"/>
    </location>
</feature>
<name>E2B2I4_HARSA</name>
<gene>
    <name evidence="2" type="ORF">EAI_16093</name>
</gene>
<proteinExistence type="predicted"/>
<organism evidence="3">
    <name type="scientific">Harpegnathos saltator</name>
    <name type="common">Jerdon's jumping ant</name>
    <dbReference type="NCBI Taxonomy" id="610380"/>
    <lineage>
        <taxon>Eukaryota</taxon>
        <taxon>Metazoa</taxon>
        <taxon>Ecdysozoa</taxon>
        <taxon>Arthropoda</taxon>
        <taxon>Hexapoda</taxon>
        <taxon>Insecta</taxon>
        <taxon>Pterygota</taxon>
        <taxon>Neoptera</taxon>
        <taxon>Endopterygota</taxon>
        <taxon>Hymenoptera</taxon>
        <taxon>Apocrita</taxon>
        <taxon>Aculeata</taxon>
        <taxon>Formicoidea</taxon>
        <taxon>Formicidae</taxon>
        <taxon>Ponerinae</taxon>
        <taxon>Ponerini</taxon>
        <taxon>Harpegnathos</taxon>
    </lineage>
</organism>
<dbReference type="InParanoid" id="E2B2I4"/>
<evidence type="ECO:0000256" key="1">
    <source>
        <dbReference type="SAM" id="SignalP"/>
    </source>
</evidence>
<dbReference type="Pfam" id="PF15868">
    <property type="entry name" value="MBF2"/>
    <property type="match status" value="1"/>
</dbReference>
<evidence type="ECO:0000313" key="2">
    <source>
        <dbReference type="EMBL" id="EFN90099.1"/>
    </source>
</evidence>
<evidence type="ECO:0008006" key="4">
    <source>
        <dbReference type="Google" id="ProtNLM"/>
    </source>
</evidence>
<reference evidence="2 3" key="1">
    <citation type="journal article" date="2010" name="Science">
        <title>Genomic comparison of the ants Camponotus floridanus and Harpegnathos saltator.</title>
        <authorList>
            <person name="Bonasio R."/>
            <person name="Zhang G."/>
            <person name="Ye C."/>
            <person name="Mutti N.S."/>
            <person name="Fang X."/>
            <person name="Qin N."/>
            <person name="Donahue G."/>
            <person name="Yang P."/>
            <person name="Li Q."/>
            <person name="Li C."/>
            <person name="Zhang P."/>
            <person name="Huang Z."/>
            <person name="Berger S.L."/>
            <person name="Reinberg D."/>
            <person name="Wang J."/>
            <person name="Liebig J."/>
        </authorList>
    </citation>
    <scope>NUCLEOTIDE SEQUENCE [LARGE SCALE GENOMIC DNA]</scope>
    <source>
        <strain evidence="2 3">R22 G/1</strain>
    </source>
</reference>
<accession>E2B2I4</accession>
<dbReference type="KEGG" id="hst:105185396"/>